<keyword evidence="3" id="KW-0067">ATP-binding</keyword>
<evidence type="ECO:0000256" key="1">
    <source>
        <dbReference type="ARBA" id="ARBA00022729"/>
    </source>
</evidence>
<gene>
    <name evidence="5" type="ORF">J5N97_021750</name>
</gene>
<dbReference type="AlphaFoldDB" id="A0A9D5C9W4"/>
<evidence type="ECO:0000313" key="6">
    <source>
        <dbReference type="Proteomes" id="UP001085076"/>
    </source>
</evidence>
<dbReference type="InterPro" id="IPR010513">
    <property type="entry name" value="KEN_dom"/>
</dbReference>
<evidence type="ECO:0000313" key="5">
    <source>
        <dbReference type="EMBL" id="KAJ0968873.1"/>
    </source>
</evidence>
<comment type="caution">
    <text evidence="5">The sequence shown here is derived from an EMBL/GenBank/DDBJ whole genome shotgun (WGS) entry which is preliminary data.</text>
</comment>
<dbReference type="GO" id="GO:0004521">
    <property type="term" value="F:RNA endonuclease activity"/>
    <property type="evidence" value="ECO:0007669"/>
    <property type="project" value="InterPro"/>
</dbReference>
<feature type="domain" description="KEN" evidence="4">
    <location>
        <begin position="1"/>
        <end position="83"/>
    </location>
</feature>
<dbReference type="GO" id="GO:0004674">
    <property type="term" value="F:protein serine/threonine kinase activity"/>
    <property type="evidence" value="ECO:0007669"/>
    <property type="project" value="InterPro"/>
</dbReference>
<dbReference type="PROSITE" id="PS51392">
    <property type="entry name" value="KEN"/>
    <property type="match status" value="1"/>
</dbReference>
<organism evidence="5 6">
    <name type="scientific">Dioscorea zingiberensis</name>
    <dbReference type="NCBI Taxonomy" id="325984"/>
    <lineage>
        <taxon>Eukaryota</taxon>
        <taxon>Viridiplantae</taxon>
        <taxon>Streptophyta</taxon>
        <taxon>Embryophyta</taxon>
        <taxon>Tracheophyta</taxon>
        <taxon>Spermatophyta</taxon>
        <taxon>Magnoliopsida</taxon>
        <taxon>Liliopsida</taxon>
        <taxon>Dioscoreales</taxon>
        <taxon>Dioscoreaceae</taxon>
        <taxon>Dioscorea</taxon>
    </lineage>
</organism>
<dbReference type="Gene3D" id="1.20.1440.180">
    <property type="entry name" value="KEN domain"/>
    <property type="match status" value="1"/>
</dbReference>
<dbReference type="OrthoDB" id="1730720at2759"/>
<dbReference type="GO" id="GO:0005524">
    <property type="term" value="F:ATP binding"/>
    <property type="evidence" value="ECO:0007669"/>
    <property type="project" value="UniProtKB-KW"/>
</dbReference>
<dbReference type="InterPro" id="IPR045133">
    <property type="entry name" value="IRE1/2-like"/>
</dbReference>
<reference evidence="5" key="1">
    <citation type="submission" date="2021-03" db="EMBL/GenBank/DDBJ databases">
        <authorList>
            <person name="Li Z."/>
            <person name="Yang C."/>
        </authorList>
    </citation>
    <scope>NUCLEOTIDE SEQUENCE</scope>
    <source>
        <strain evidence="5">Dzin_1.0</strain>
        <tissue evidence="5">Leaf</tissue>
    </source>
</reference>
<accession>A0A9D5C9W4</accession>
<proteinExistence type="predicted"/>
<dbReference type="GO" id="GO:0051082">
    <property type="term" value="F:unfolded protein binding"/>
    <property type="evidence" value="ECO:0007669"/>
    <property type="project" value="TreeGrafter"/>
</dbReference>
<protein>
    <recommendedName>
        <fullName evidence="4">KEN domain-containing protein</fullName>
    </recommendedName>
</protein>
<dbReference type="EMBL" id="JAGGNH010000006">
    <property type="protein sequence ID" value="KAJ0968873.1"/>
    <property type="molecule type" value="Genomic_DNA"/>
</dbReference>
<name>A0A9D5C9W4_9LILI</name>
<evidence type="ECO:0000259" key="4">
    <source>
        <dbReference type="PROSITE" id="PS51392"/>
    </source>
</evidence>
<keyword evidence="1" id="KW-0732">Signal</keyword>
<keyword evidence="6" id="KW-1185">Reference proteome</keyword>
<sequence>MLTQIRGQVQLEYYIILSSGALKCGFHFSEMELPKELQEILGPLPEGFDNYFSKRFPNLLIEVYNVASNYCTEEDCFQKYFESSML</sequence>
<dbReference type="GO" id="GO:0006397">
    <property type="term" value="P:mRNA processing"/>
    <property type="evidence" value="ECO:0007669"/>
    <property type="project" value="InterPro"/>
</dbReference>
<dbReference type="PANTHER" id="PTHR13954">
    <property type="entry name" value="IRE1-RELATED"/>
    <property type="match status" value="1"/>
</dbReference>
<evidence type="ECO:0000256" key="2">
    <source>
        <dbReference type="ARBA" id="ARBA00022741"/>
    </source>
</evidence>
<dbReference type="Proteomes" id="UP001085076">
    <property type="component" value="Miscellaneous, Linkage group lg06"/>
</dbReference>
<evidence type="ECO:0000256" key="3">
    <source>
        <dbReference type="ARBA" id="ARBA00022840"/>
    </source>
</evidence>
<dbReference type="PANTHER" id="PTHR13954:SF6">
    <property type="entry name" value="NON-SPECIFIC SERINE_THREONINE PROTEIN KINASE"/>
    <property type="match status" value="1"/>
</dbReference>
<dbReference type="Pfam" id="PF06479">
    <property type="entry name" value="Ribonuc_2-5A"/>
    <property type="match status" value="1"/>
</dbReference>
<reference evidence="5" key="2">
    <citation type="journal article" date="2022" name="Hortic Res">
        <title>The genome of Dioscorea zingiberensis sheds light on the biosynthesis, origin and evolution of the medicinally important diosgenin saponins.</title>
        <authorList>
            <person name="Li Y."/>
            <person name="Tan C."/>
            <person name="Li Z."/>
            <person name="Guo J."/>
            <person name="Li S."/>
            <person name="Chen X."/>
            <person name="Wang C."/>
            <person name="Dai X."/>
            <person name="Yang H."/>
            <person name="Song W."/>
            <person name="Hou L."/>
            <person name="Xu J."/>
            <person name="Tong Z."/>
            <person name="Xu A."/>
            <person name="Yuan X."/>
            <person name="Wang W."/>
            <person name="Yang Q."/>
            <person name="Chen L."/>
            <person name="Sun Z."/>
            <person name="Wang K."/>
            <person name="Pan B."/>
            <person name="Chen J."/>
            <person name="Bao Y."/>
            <person name="Liu F."/>
            <person name="Qi X."/>
            <person name="Gang D.R."/>
            <person name="Wen J."/>
            <person name="Li J."/>
        </authorList>
    </citation>
    <scope>NUCLEOTIDE SEQUENCE</scope>
    <source>
        <strain evidence="5">Dzin_1.0</strain>
    </source>
</reference>
<dbReference type="InterPro" id="IPR038357">
    <property type="entry name" value="KEN_sf"/>
</dbReference>
<dbReference type="GO" id="GO:1990604">
    <property type="term" value="C:IRE1-TRAF2-ASK1 complex"/>
    <property type="evidence" value="ECO:0007669"/>
    <property type="project" value="TreeGrafter"/>
</dbReference>
<dbReference type="GO" id="GO:0036498">
    <property type="term" value="P:IRE1-mediated unfolded protein response"/>
    <property type="evidence" value="ECO:0007669"/>
    <property type="project" value="TreeGrafter"/>
</dbReference>
<keyword evidence="2" id="KW-0547">Nucleotide-binding</keyword>